<evidence type="ECO:0000313" key="2">
    <source>
        <dbReference type="Proteomes" id="UP001057452"/>
    </source>
</evidence>
<dbReference type="Proteomes" id="UP001057452">
    <property type="component" value="Chromosome 20"/>
</dbReference>
<organism evidence="1 2">
    <name type="scientific">Chaenocephalus aceratus</name>
    <name type="common">Blackfin icefish</name>
    <name type="synonym">Chaenichthys aceratus</name>
    <dbReference type="NCBI Taxonomy" id="36190"/>
    <lineage>
        <taxon>Eukaryota</taxon>
        <taxon>Metazoa</taxon>
        <taxon>Chordata</taxon>
        <taxon>Craniata</taxon>
        <taxon>Vertebrata</taxon>
        <taxon>Euteleostomi</taxon>
        <taxon>Actinopterygii</taxon>
        <taxon>Neopterygii</taxon>
        <taxon>Teleostei</taxon>
        <taxon>Neoteleostei</taxon>
        <taxon>Acanthomorphata</taxon>
        <taxon>Eupercaria</taxon>
        <taxon>Perciformes</taxon>
        <taxon>Notothenioidei</taxon>
        <taxon>Channichthyidae</taxon>
        <taxon>Chaenocephalus</taxon>
    </lineage>
</organism>
<keyword evidence="2" id="KW-1185">Reference proteome</keyword>
<dbReference type="EMBL" id="CM043804">
    <property type="protein sequence ID" value="KAI4806606.1"/>
    <property type="molecule type" value="Genomic_DNA"/>
</dbReference>
<reference evidence="1" key="1">
    <citation type="submission" date="2022-05" db="EMBL/GenBank/DDBJ databases">
        <title>Chromosome-level genome of Chaenocephalus aceratus.</title>
        <authorList>
            <person name="Park H."/>
        </authorList>
    </citation>
    <scope>NUCLEOTIDE SEQUENCE</scope>
    <source>
        <strain evidence="1">KU_202001</strain>
    </source>
</reference>
<evidence type="ECO:0000313" key="1">
    <source>
        <dbReference type="EMBL" id="KAI4806606.1"/>
    </source>
</evidence>
<proteinExistence type="predicted"/>
<name>A0ACB9W236_CHAAC</name>
<comment type="caution">
    <text evidence="1">The sequence shown here is derived from an EMBL/GenBank/DDBJ whole genome shotgun (WGS) entry which is preliminary data.</text>
</comment>
<sequence length="203" mass="22263">MPVPEPRFSMVTMMTVGWQRAGWTGWCRLSLSGCCHMTSRTASTFALRSWAVEISPQQVHWEWCVMESMTVGMDQMSYTVVRSHPPTPISPRSCPAGQFSCPSPGGCIEAKQRCDGIPNCPNGEDETGCHYYENITTQSDRPHTPTTAPLRTPSKAAVTHPAVTPTDGVPGYRGICSSSLGLEDGRIRYGQLSSSSYREKQPC</sequence>
<accession>A0ACB9W236</accession>
<gene>
    <name evidence="1" type="ORF">KUCAC02_017424</name>
</gene>
<protein>
    <submittedName>
        <fullName evidence="1">Uncharacterized protein</fullName>
    </submittedName>
</protein>